<name>A9ZNV6_9ACTN</name>
<dbReference type="GO" id="GO:0004497">
    <property type="term" value="F:monooxygenase activity"/>
    <property type="evidence" value="ECO:0007669"/>
    <property type="project" value="UniProtKB-KW"/>
</dbReference>
<dbReference type="InterPro" id="IPR017972">
    <property type="entry name" value="Cyt_P450_CS"/>
</dbReference>
<organism evidence="9">
    <name type="scientific">Streptomyces argenteolus</name>
    <dbReference type="NCBI Taxonomy" id="67274"/>
    <lineage>
        <taxon>Bacteria</taxon>
        <taxon>Bacillati</taxon>
        <taxon>Actinomycetota</taxon>
        <taxon>Actinomycetes</taxon>
        <taxon>Kitasatosporales</taxon>
        <taxon>Streptomycetaceae</taxon>
        <taxon>Streptomyces</taxon>
    </lineage>
</organism>
<dbReference type="Pfam" id="PF00067">
    <property type="entry name" value="p450"/>
    <property type="match status" value="1"/>
</dbReference>
<proteinExistence type="inferred from homology"/>
<evidence type="ECO:0000313" key="9">
    <source>
        <dbReference type="EMBL" id="BAF98633.1"/>
    </source>
</evidence>
<dbReference type="PROSITE" id="PS00086">
    <property type="entry name" value="CYTOCHROME_P450"/>
    <property type="match status" value="1"/>
</dbReference>
<sequence length="403" mass="44885">MDLDARRIPIVDVAGTDKPEEVAELQAKRPVCPVTMADGTDAWLVTGYEEVRKVLTDPRFQRDPNITGNAATKTPVPEHTGPQMRSLDMDGQGHTEIRSLVSSAFSGRAVRRFEPRIQEIADSLLDDFERQGSPADLASEFARPFPVAVICDILGISVSADEHKEIRRWIEASMSLGKYSPEEMQQARIELFGYFQRVVAEKREAPADDLLTALITACYDDRKLSELEMLRLAITVFVAGHETTVNAINLGVWRLLQHPDQFAMLRDDPDLVTPAVEELLRFQFHPTVGIDRRRFAAEDVTLGENTICAGDVVIASVNAANQDRHFFSRPDRFDITRTPNPHLSFGDGPHYCLGAALARAELIIAVRSLSVRFPGLRLAEAVEAVRRRKGLLVAGLERLPVAW</sequence>
<evidence type="ECO:0000256" key="6">
    <source>
        <dbReference type="ARBA" id="ARBA00023033"/>
    </source>
</evidence>
<keyword evidence="3 7" id="KW-0479">Metal-binding</keyword>
<feature type="region of interest" description="Disordered" evidence="8">
    <location>
        <begin position="60"/>
        <end position="82"/>
    </location>
</feature>
<dbReference type="AlphaFoldDB" id="A9ZNV6"/>
<evidence type="ECO:0000256" key="4">
    <source>
        <dbReference type="ARBA" id="ARBA00023002"/>
    </source>
</evidence>
<keyword evidence="4 7" id="KW-0560">Oxidoreductase</keyword>
<dbReference type="Gene3D" id="1.10.630.10">
    <property type="entry name" value="Cytochrome P450"/>
    <property type="match status" value="1"/>
</dbReference>
<dbReference type="EMBL" id="AB307968">
    <property type="protein sequence ID" value="BAF98633.1"/>
    <property type="molecule type" value="Genomic_DNA"/>
</dbReference>
<dbReference type="CDD" id="cd11031">
    <property type="entry name" value="Cyp158A-like"/>
    <property type="match status" value="1"/>
</dbReference>
<evidence type="ECO:0000256" key="7">
    <source>
        <dbReference type="RuleBase" id="RU000461"/>
    </source>
</evidence>
<dbReference type="FunFam" id="1.10.630.10:FF:000018">
    <property type="entry name" value="Cytochrome P450 monooxygenase"/>
    <property type="match status" value="1"/>
</dbReference>
<keyword evidence="6 7" id="KW-0503">Monooxygenase</keyword>
<keyword evidence="5 7" id="KW-0408">Iron</keyword>
<dbReference type="InterPro" id="IPR001128">
    <property type="entry name" value="Cyt_P450"/>
</dbReference>
<accession>A9ZNV6</accession>
<evidence type="ECO:0000256" key="3">
    <source>
        <dbReference type="ARBA" id="ARBA00022723"/>
    </source>
</evidence>
<evidence type="ECO:0000256" key="8">
    <source>
        <dbReference type="SAM" id="MobiDB-lite"/>
    </source>
</evidence>
<dbReference type="GO" id="GO:0016705">
    <property type="term" value="F:oxidoreductase activity, acting on paired donors, with incorporation or reduction of molecular oxygen"/>
    <property type="evidence" value="ECO:0007669"/>
    <property type="project" value="InterPro"/>
</dbReference>
<evidence type="ECO:0000256" key="5">
    <source>
        <dbReference type="ARBA" id="ARBA00023004"/>
    </source>
</evidence>
<evidence type="ECO:0000256" key="2">
    <source>
        <dbReference type="ARBA" id="ARBA00022617"/>
    </source>
</evidence>
<dbReference type="PRINTS" id="PR00385">
    <property type="entry name" value="P450"/>
</dbReference>
<dbReference type="PRINTS" id="PR00359">
    <property type="entry name" value="BP450"/>
</dbReference>
<keyword evidence="2 7" id="KW-0349">Heme</keyword>
<dbReference type="PANTHER" id="PTHR46696">
    <property type="entry name" value="P450, PUTATIVE (EUROFUNG)-RELATED"/>
    <property type="match status" value="1"/>
</dbReference>
<dbReference type="GO" id="GO:0005506">
    <property type="term" value="F:iron ion binding"/>
    <property type="evidence" value="ECO:0007669"/>
    <property type="project" value="InterPro"/>
</dbReference>
<dbReference type="GO" id="GO:0020037">
    <property type="term" value="F:heme binding"/>
    <property type="evidence" value="ECO:0007669"/>
    <property type="project" value="InterPro"/>
</dbReference>
<dbReference type="InterPro" id="IPR036396">
    <property type="entry name" value="Cyt_P450_sf"/>
</dbReference>
<dbReference type="PANTHER" id="PTHR46696:SF1">
    <property type="entry name" value="CYTOCHROME P450 YJIB-RELATED"/>
    <property type="match status" value="1"/>
</dbReference>
<comment type="similarity">
    <text evidence="1 7">Belongs to the cytochrome P450 family.</text>
</comment>
<dbReference type="InterPro" id="IPR002397">
    <property type="entry name" value="Cyt_P450_B"/>
</dbReference>
<protein>
    <submittedName>
        <fullName evidence="9">Putative P450</fullName>
    </submittedName>
</protein>
<evidence type="ECO:0000256" key="1">
    <source>
        <dbReference type="ARBA" id="ARBA00010617"/>
    </source>
</evidence>
<dbReference type="SUPFAM" id="SSF48264">
    <property type="entry name" value="Cytochrome P450"/>
    <property type="match status" value="1"/>
</dbReference>
<reference evidence="9" key="1">
    <citation type="journal article" date="2007" name="Biosci. Biotechnol. Biochem.">
        <title>Cloning of the gene cluster responsible for biosynthesis of KS-505a (longestin), a unique tetraterpenoid.</title>
        <authorList>
            <person name="Hayashi Y."/>
            <person name="Onaka H."/>
            <person name="Itoh N."/>
            <person name="Seto H."/>
            <person name="Dairi T."/>
        </authorList>
    </citation>
    <scope>NUCLEOTIDE SEQUENCE</scope>
</reference>